<proteinExistence type="predicted"/>
<protein>
    <submittedName>
        <fullName evidence="2">Aste57867_22429 protein</fullName>
    </submittedName>
</protein>
<keyword evidence="3" id="KW-1185">Reference proteome</keyword>
<evidence type="ECO:0000313" key="2">
    <source>
        <dbReference type="EMBL" id="VFT99091.1"/>
    </source>
</evidence>
<reference evidence="1" key="2">
    <citation type="submission" date="2019-06" db="EMBL/GenBank/DDBJ databases">
        <title>Genomics analysis of Aphanomyces spp. identifies a new class of oomycete effector associated with host adaptation.</title>
        <authorList>
            <person name="Gaulin E."/>
        </authorList>
    </citation>
    <scope>NUCLEOTIDE SEQUENCE</scope>
    <source>
        <strain evidence="1">CBS 578.67</strain>
    </source>
</reference>
<accession>A0A485LLX6</accession>
<evidence type="ECO:0000313" key="1">
    <source>
        <dbReference type="EMBL" id="KAF0685730.1"/>
    </source>
</evidence>
<name>A0A485LLX6_9STRA</name>
<evidence type="ECO:0000313" key="3">
    <source>
        <dbReference type="Proteomes" id="UP000332933"/>
    </source>
</evidence>
<dbReference type="Proteomes" id="UP000332933">
    <property type="component" value="Unassembled WGS sequence"/>
</dbReference>
<organism evidence="2 3">
    <name type="scientific">Aphanomyces stellatus</name>
    <dbReference type="NCBI Taxonomy" id="120398"/>
    <lineage>
        <taxon>Eukaryota</taxon>
        <taxon>Sar</taxon>
        <taxon>Stramenopiles</taxon>
        <taxon>Oomycota</taxon>
        <taxon>Saprolegniomycetes</taxon>
        <taxon>Saprolegniales</taxon>
        <taxon>Verrucalvaceae</taxon>
        <taxon>Aphanomyces</taxon>
    </lineage>
</organism>
<dbReference type="EMBL" id="VJMH01007053">
    <property type="protein sequence ID" value="KAF0685730.1"/>
    <property type="molecule type" value="Genomic_DNA"/>
</dbReference>
<reference evidence="2 3" key="1">
    <citation type="submission" date="2019-03" db="EMBL/GenBank/DDBJ databases">
        <authorList>
            <person name="Gaulin E."/>
            <person name="Dumas B."/>
        </authorList>
    </citation>
    <scope>NUCLEOTIDE SEQUENCE [LARGE SCALE GENOMIC DNA]</scope>
    <source>
        <strain evidence="2">CBS 568.67</strain>
    </source>
</reference>
<dbReference type="EMBL" id="CAADRA010007079">
    <property type="protein sequence ID" value="VFT99091.1"/>
    <property type="molecule type" value="Genomic_DNA"/>
</dbReference>
<dbReference type="AlphaFoldDB" id="A0A485LLX6"/>
<sequence length="297" mass="33105">MTSLLSTQPIVCVDTMPNFNKVDRQHQGTTTSNTADDATLAVCFLCQKKVPTPIANEIVAMAGLFPTYIVQTTVSTPRNIPMVDTEYLRLAVPTYIHQHLQFRKCTSLAIEFSSHKPACDDYDAIMAQYAGVDGGDVGSIYIQVHDASGRTLMPRRHVQSFRPTWPCQILRRIRDRDLLDLLVPGHCVVLFVQSESTDAWAHFSKSARIQFEMTAAVRDSVDTPRLLHNHHRNHSIAKTSQIQARDSIHRQRFKPTFSCAINALVAGMARMCQCYIGFGSSTHQDRASVDSVVNGSS</sequence>
<gene>
    <name evidence="2" type="primary">Aste57867_22429</name>
    <name evidence="1" type="ORF">As57867_022359</name>
    <name evidence="2" type="ORF">ASTE57867_22429</name>
</gene>